<evidence type="ECO:0000256" key="2">
    <source>
        <dbReference type="ARBA" id="ARBA00022741"/>
    </source>
</evidence>
<dbReference type="Pfam" id="PF07717">
    <property type="entry name" value="OB_NTP_bind"/>
    <property type="match status" value="1"/>
</dbReference>
<dbReference type="SMART" id="SM00847">
    <property type="entry name" value="HA2"/>
    <property type="match status" value="1"/>
</dbReference>
<keyword evidence="5" id="KW-0067">ATP-binding</keyword>
<evidence type="ECO:0000313" key="11">
    <source>
        <dbReference type="Proteomes" id="UP000886653"/>
    </source>
</evidence>
<dbReference type="PANTHER" id="PTHR18934">
    <property type="entry name" value="ATP-DEPENDENT RNA HELICASE"/>
    <property type="match status" value="1"/>
</dbReference>
<dbReference type="PROSITE" id="PS51194">
    <property type="entry name" value="HELICASE_CTER"/>
    <property type="match status" value="1"/>
</dbReference>
<name>A0A9P6T864_9BASI</name>
<evidence type="ECO:0000256" key="7">
    <source>
        <dbReference type="SAM" id="MobiDB-lite"/>
    </source>
</evidence>
<dbReference type="SMART" id="SM00490">
    <property type="entry name" value="HELICc"/>
    <property type="match status" value="1"/>
</dbReference>
<dbReference type="Gene3D" id="3.40.50.300">
    <property type="entry name" value="P-loop containing nucleotide triphosphate hydrolases"/>
    <property type="match status" value="2"/>
</dbReference>
<dbReference type="GO" id="GO:0003725">
    <property type="term" value="F:double-stranded RNA binding"/>
    <property type="evidence" value="ECO:0007669"/>
    <property type="project" value="TreeGrafter"/>
</dbReference>
<organism evidence="10 11">
    <name type="scientific">Cronartium quercuum f. sp. fusiforme G11</name>
    <dbReference type="NCBI Taxonomy" id="708437"/>
    <lineage>
        <taxon>Eukaryota</taxon>
        <taxon>Fungi</taxon>
        <taxon>Dikarya</taxon>
        <taxon>Basidiomycota</taxon>
        <taxon>Pucciniomycotina</taxon>
        <taxon>Pucciniomycetes</taxon>
        <taxon>Pucciniales</taxon>
        <taxon>Coleosporiaceae</taxon>
        <taxon>Cronartium</taxon>
    </lineage>
</organism>
<reference evidence="10" key="1">
    <citation type="submission" date="2013-11" db="EMBL/GenBank/DDBJ databases">
        <title>Genome sequence of the fusiform rust pathogen reveals effectors for host alternation and coevolution with pine.</title>
        <authorList>
            <consortium name="DOE Joint Genome Institute"/>
            <person name="Smith K."/>
            <person name="Pendleton A."/>
            <person name="Kubisiak T."/>
            <person name="Anderson C."/>
            <person name="Salamov A."/>
            <person name="Aerts A."/>
            <person name="Riley R."/>
            <person name="Clum A."/>
            <person name="Lindquist E."/>
            <person name="Ence D."/>
            <person name="Campbell M."/>
            <person name="Kronenberg Z."/>
            <person name="Feau N."/>
            <person name="Dhillon B."/>
            <person name="Hamelin R."/>
            <person name="Burleigh J."/>
            <person name="Smith J."/>
            <person name="Yandell M."/>
            <person name="Nelson C."/>
            <person name="Grigoriev I."/>
            <person name="Davis J."/>
        </authorList>
    </citation>
    <scope>NUCLEOTIDE SEQUENCE</scope>
    <source>
        <strain evidence="10">G11</strain>
    </source>
</reference>
<feature type="domain" description="Helicase C-terminal" evidence="9">
    <location>
        <begin position="153"/>
        <end position="325"/>
    </location>
</feature>
<dbReference type="Pfam" id="PF04408">
    <property type="entry name" value="WHD_HA2"/>
    <property type="match status" value="1"/>
</dbReference>
<dbReference type="InterPro" id="IPR007502">
    <property type="entry name" value="Helicase-assoc_dom"/>
</dbReference>
<dbReference type="FunFam" id="3.40.50.300:FF:000145">
    <property type="entry name" value="probable ATP-dependent RNA helicase DHX40"/>
    <property type="match status" value="1"/>
</dbReference>
<dbReference type="InterPro" id="IPR048333">
    <property type="entry name" value="HA2_WH"/>
</dbReference>
<accession>A0A9P6T864</accession>
<evidence type="ECO:0000313" key="10">
    <source>
        <dbReference type="EMBL" id="KAG0142686.1"/>
    </source>
</evidence>
<keyword evidence="3" id="KW-0378">Hydrolase</keyword>
<dbReference type="EC" id="3.6.4.13" evidence="1"/>
<dbReference type="InterPro" id="IPR014001">
    <property type="entry name" value="Helicase_ATP-bd"/>
</dbReference>
<dbReference type="GO" id="GO:0005524">
    <property type="term" value="F:ATP binding"/>
    <property type="evidence" value="ECO:0007669"/>
    <property type="project" value="UniProtKB-KW"/>
</dbReference>
<dbReference type="GO" id="GO:0016787">
    <property type="term" value="F:hydrolase activity"/>
    <property type="evidence" value="ECO:0007669"/>
    <property type="project" value="UniProtKB-KW"/>
</dbReference>
<dbReference type="InterPro" id="IPR011709">
    <property type="entry name" value="DEAD-box_helicase_OB_fold"/>
</dbReference>
<feature type="domain" description="Helicase ATP-binding" evidence="8">
    <location>
        <begin position="1"/>
        <end position="128"/>
    </location>
</feature>
<evidence type="ECO:0000256" key="6">
    <source>
        <dbReference type="ARBA" id="ARBA00047984"/>
    </source>
</evidence>
<evidence type="ECO:0000259" key="9">
    <source>
        <dbReference type="PROSITE" id="PS51194"/>
    </source>
</evidence>
<feature type="region of interest" description="Disordered" evidence="7">
    <location>
        <begin position="263"/>
        <end position="286"/>
    </location>
</feature>
<dbReference type="Proteomes" id="UP000886653">
    <property type="component" value="Unassembled WGS sequence"/>
</dbReference>
<proteinExistence type="predicted"/>
<dbReference type="AlphaFoldDB" id="A0A9P6T864"/>
<keyword evidence="11" id="KW-1185">Reference proteome</keyword>
<feature type="compositionally biased region" description="Polar residues" evidence="7">
    <location>
        <begin position="269"/>
        <end position="278"/>
    </location>
</feature>
<evidence type="ECO:0000256" key="4">
    <source>
        <dbReference type="ARBA" id="ARBA00022806"/>
    </source>
</evidence>
<gene>
    <name evidence="10" type="ORF">CROQUDRAFT_673415</name>
</gene>
<dbReference type="CDD" id="cd18791">
    <property type="entry name" value="SF2_C_RHA"/>
    <property type="match status" value="1"/>
</dbReference>
<evidence type="ECO:0000259" key="8">
    <source>
        <dbReference type="PROSITE" id="PS51192"/>
    </source>
</evidence>
<dbReference type="OrthoDB" id="10253254at2759"/>
<dbReference type="PANTHER" id="PTHR18934:SF118">
    <property type="entry name" value="ATP-DEPENDENT RNA HELICASE DHX33"/>
    <property type="match status" value="1"/>
</dbReference>
<sequence length="596" mass="66831">MGCELGTRVGYTVRFDDCSNSGTKLKYVTDGTLLQELLADRLLSDYDIVVLDEAHERSLRTDMLMGFLKSIQRTRKDLVEKKLHFPVDENGASVGFPARPLKILIMSATLDTGRFSEFFDNAKIVYIQGRQHPVSIFYTQKPQEDFVASAVATSLQIHKNYPPGDVLVFLPGQEDIESVHTQLIPYAEDLLPSMTQMKICPLYAKLPPAQQQHVFAKAPPHTRKFVLATNVAETSITIPGVAYVIDCGIVKVKRFHSMSGVEELRPEPISQSSANQRSGRAGRESPGKCWRLYTKAKFDSFTKTTEPEIKRSSLSFVVLHLLASGVTDVFQFDFMDPPETDGMRAALIQLHLLGAIDTAGKLTPLGRQLAKLPLNPPQARCLVASFENDCASDMIDVLALLEHCDTLLINTAATRDQAQEARRRFLHRDGDHMTLLNILRSYDSLLNDSRSEIHVRGEVKTWCRDHFINHKSMSGVLKSRQQLRERCKRIGLDKLAGKQTKQNDDGQGDSERILTSLLSGMPNNTAIQQQDRSYVNIVTRTQIKIHPSSSLHGKGVEAFTYHELVHTSATYARTCSWIKPSWIKDKIPGLNNHLSH</sequence>
<dbReference type="Gene3D" id="1.20.120.1080">
    <property type="match status" value="1"/>
</dbReference>
<comment type="catalytic activity">
    <reaction evidence="6">
        <text>ATP + H2O = ADP + phosphate + H(+)</text>
        <dbReference type="Rhea" id="RHEA:13065"/>
        <dbReference type="ChEBI" id="CHEBI:15377"/>
        <dbReference type="ChEBI" id="CHEBI:15378"/>
        <dbReference type="ChEBI" id="CHEBI:30616"/>
        <dbReference type="ChEBI" id="CHEBI:43474"/>
        <dbReference type="ChEBI" id="CHEBI:456216"/>
        <dbReference type="EC" id="3.6.4.13"/>
    </reaction>
</comment>
<evidence type="ECO:0000256" key="1">
    <source>
        <dbReference type="ARBA" id="ARBA00012552"/>
    </source>
</evidence>
<dbReference type="GO" id="GO:0045943">
    <property type="term" value="P:positive regulation of transcription by RNA polymerase I"/>
    <property type="evidence" value="ECO:0007669"/>
    <property type="project" value="TreeGrafter"/>
</dbReference>
<dbReference type="InterPro" id="IPR001650">
    <property type="entry name" value="Helicase_C-like"/>
</dbReference>
<dbReference type="SUPFAM" id="SSF52540">
    <property type="entry name" value="P-loop containing nucleoside triphosphate hydrolases"/>
    <property type="match status" value="1"/>
</dbReference>
<dbReference type="InterPro" id="IPR027417">
    <property type="entry name" value="P-loop_NTPase"/>
</dbReference>
<dbReference type="Pfam" id="PF00271">
    <property type="entry name" value="Helicase_C"/>
    <property type="match status" value="1"/>
</dbReference>
<keyword evidence="2" id="KW-0547">Nucleotide-binding</keyword>
<dbReference type="PROSITE" id="PS51192">
    <property type="entry name" value="HELICASE_ATP_BIND_1"/>
    <property type="match status" value="1"/>
</dbReference>
<keyword evidence="4" id="KW-0347">Helicase</keyword>
<protein>
    <recommendedName>
        <fullName evidence="1">RNA helicase</fullName>
        <ecNumber evidence="1">3.6.4.13</ecNumber>
    </recommendedName>
</protein>
<evidence type="ECO:0000256" key="5">
    <source>
        <dbReference type="ARBA" id="ARBA00022840"/>
    </source>
</evidence>
<dbReference type="EMBL" id="MU167341">
    <property type="protein sequence ID" value="KAG0142686.1"/>
    <property type="molecule type" value="Genomic_DNA"/>
</dbReference>
<evidence type="ECO:0000256" key="3">
    <source>
        <dbReference type="ARBA" id="ARBA00022801"/>
    </source>
</evidence>
<dbReference type="Pfam" id="PF21010">
    <property type="entry name" value="HA2_C"/>
    <property type="match status" value="1"/>
</dbReference>
<comment type="caution">
    <text evidence="10">The sequence shown here is derived from an EMBL/GenBank/DDBJ whole genome shotgun (WGS) entry which is preliminary data.</text>
</comment>
<dbReference type="GO" id="GO:0003724">
    <property type="term" value="F:RNA helicase activity"/>
    <property type="evidence" value="ECO:0007669"/>
    <property type="project" value="UniProtKB-EC"/>
</dbReference>
<dbReference type="GO" id="GO:0005730">
    <property type="term" value="C:nucleolus"/>
    <property type="evidence" value="ECO:0007669"/>
    <property type="project" value="UniProtKB-ARBA"/>
</dbReference>